<proteinExistence type="inferred from homology"/>
<dbReference type="STRING" id="1764295.A0A5B8MXS8"/>
<feature type="domain" description="Vacuolar protein sorting-associated protein 54 N-terminal" evidence="10">
    <location>
        <begin position="154"/>
        <end position="354"/>
    </location>
</feature>
<dbReference type="InterPro" id="IPR012501">
    <property type="entry name" value="Vps54_C"/>
</dbReference>
<comment type="similarity">
    <text evidence="2">Belongs to the VPS54 family.</text>
</comment>
<reference evidence="11 12" key="1">
    <citation type="submission" date="2018-07" db="EMBL/GenBank/DDBJ databases">
        <title>The complete nuclear genome of the prasinophyte Chloropicon primus (CCMP1205).</title>
        <authorList>
            <person name="Pombert J.-F."/>
            <person name="Otis C."/>
            <person name="Turmel M."/>
            <person name="Lemieux C."/>
        </authorList>
    </citation>
    <scope>NUCLEOTIDE SEQUENCE [LARGE SCALE GENOMIC DNA]</scope>
    <source>
        <strain evidence="11 12">CCMP1205</strain>
    </source>
</reference>
<comment type="subcellular location">
    <subcellularLocation>
        <location evidence="1">Golgi apparatus</location>
        <location evidence="1">trans-Golgi network</location>
    </subcellularLocation>
</comment>
<keyword evidence="12" id="KW-1185">Reference proteome</keyword>
<evidence type="ECO:0000256" key="3">
    <source>
        <dbReference type="ARBA" id="ARBA00017665"/>
    </source>
</evidence>
<dbReference type="EMBL" id="CP031049">
    <property type="protein sequence ID" value="QDZ25151.1"/>
    <property type="molecule type" value="Genomic_DNA"/>
</dbReference>
<dbReference type="InterPro" id="IPR019515">
    <property type="entry name" value="VPS54_N"/>
</dbReference>
<name>A0A5B8MXS8_9CHLO</name>
<dbReference type="GO" id="GO:0005829">
    <property type="term" value="C:cytosol"/>
    <property type="evidence" value="ECO:0007669"/>
    <property type="project" value="GOC"/>
</dbReference>
<organism evidence="11 12">
    <name type="scientific">Chloropicon primus</name>
    <dbReference type="NCBI Taxonomy" id="1764295"/>
    <lineage>
        <taxon>Eukaryota</taxon>
        <taxon>Viridiplantae</taxon>
        <taxon>Chlorophyta</taxon>
        <taxon>Chloropicophyceae</taxon>
        <taxon>Chloropicales</taxon>
        <taxon>Chloropicaceae</taxon>
        <taxon>Chloropicon</taxon>
    </lineage>
</organism>
<dbReference type="Pfam" id="PF07928">
    <property type="entry name" value="Vps54"/>
    <property type="match status" value="1"/>
</dbReference>
<dbReference type="OrthoDB" id="10259024at2759"/>
<dbReference type="GO" id="GO:0000938">
    <property type="term" value="C:GARP complex"/>
    <property type="evidence" value="ECO:0007669"/>
    <property type="project" value="InterPro"/>
</dbReference>
<evidence type="ECO:0000256" key="5">
    <source>
        <dbReference type="ARBA" id="ARBA00022927"/>
    </source>
</evidence>
<evidence type="ECO:0000256" key="1">
    <source>
        <dbReference type="ARBA" id="ARBA00004601"/>
    </source>
</evidence>
<evidence type="ECO:0000313" key="12">
    <source>
        <dbReference type="Proteomes" id="UP000316726"/>
    </source>
</evidence>
<dbReference type="Proteomes" id="UP000316726">
    <property type="component" value="Chromosome 16"/>
</dbReference>
<evidence type="ECO:0000256" key="7">
    <source>
        <dbReference type="ARBA" id="ARBA00023054"/>
    </source>
</evidence>
<feature type="compositionally biased region" description="Basic and acidic residues" evidence="8">
    <location>
        <begin position="368"/>
        <end position="379"/>
    </location>
</feature>
<dbReference type="GO" id="GO:0006896">
    <property type="term" value="P:Golgi to vacuole transport"/>
    <property type="evidence" value="ECO:0007669"/>
    <property type="project" value="TreeGrafter"/>
</dbReference>
<dbReference type="Pfam" id="PF10475">
    <property type="entry name" value="Vps54_N"/>
    <property type="match status" value="1"/>
</dbReference>
<keyword evidence="5" id="KW-0653">Protein transport</keyword>
<sequence length="924" mass="102560">MDDFEESTSGASDSRHWRTALEKRGCDEETIRELSTAGQALVATVNAYATRQQTGTNEYLASSSTSSYTNSLIGQLYNYAGGSVAGLGTPEKGGNGIVSSLFEVSAGDFGEYLARNEEALSRFARARENGKEGGKEERRRSWQQGEGLVESMRSVPEMYFKETFDLANPETYNKTLRGPAGHNEASVMDEGEAVWMEAVGQLSHYVDNVEINLMREIQARAHQFFEAMDIIQKLQRCTSQACLSVSITRRGLNQNKKATASSVANMKRLQEEKEALEAVLRLATDLDTVCHANSTLQMLLPTRDYASILDVTKTLQTALEANSEVRALRCFKGSESKISEVKTELVEEMNEGFVKLALKAGRPLLQEDGERVTGGRDDAQGSSPRHRPLVDSMLPLVLSLHRTGSLGDAIKVYFTRLEHNMKTSMPKVVTHLVETASSEAGRHPGTLGSEAAEKDENGDNDEDDRPEAREGGDLLRNQLVELPLESFLRMQEKMVSLVREWVSQSLNDVRGILELILKESFFVYSQGFESMADFLEETFAGYWAKIFSMRYPAHQTYKLQEYLKLIEATRALLGEDTSKGASRYNVVRNVLNSQSKSYLDVLHKYCKTKLVSALQHDQWKVSPVSRHIQDLVGWLSETTTSFGEDGSPVLAQTETRRKSDVIECVVLEGGKFHLVPSLVVFVQTVSDLISYSHKVPQLTTEVTHRLIELFKIYNALSCSLILGAGAMDKAGLKSISAKHLAATAQAISFIKRVLPLVKANLMSKLVPLHKNILAPQFRSLGKDLGEHHGRLEAKLVKIMQDRLSANLGVLASMSKTWDEQWSTAEDGSVEYKPSQFARAVSKQLDVLKSALSFLLEEELESIFGQICEIYTANITSHFKDLEPGGDHWRGQLRADASAILETLNDLPVVEKDTSVLESFVATIV</sequence>
<protein>
    <recommendedName>
        <fullName evidence="3">Vacuolar protein sorting-associated protein 54</fullName>
    </recommendedName>
</protein>
<dbReference type="GO" id="GO:0019905">
    <property type="term" value="F:syntaxin binding"/>
    <property type="evidence" value="ECO:0007669"/>
    <property type="project" value="TreeGrafter"/>
</dbReference>
<keyword evidence="6" id="KW-0333">Golgi apparatus</keyword>
<dbReference type="PANTHER" id="PTHR12965:SF0">
    <property type="entry name" value="VACUOLAR PROTEIN SORTING-ASSOCIATED PROTEIN 54"/>
    <property type="match status" value="1"/>
</dbReference>
<gene>
    <name evidence="11" type="ORF">A3770_16p76690</name>
</gene>
<dbReference type="AlphaFoldDB" id="A0A5B8MXS8"/>
<feature type="domain" description="Vacuolar protein sorting-associated protein 54 C-terminal" evidence="9">
    <location>
        <begin position="671"/>
        <end position="802"/>
    </location>
</feature>
<evidence type="ECO:0000256" key="4">
    <source>
        <dbReference type="ARBA" id="ARBA00022448"/>
    </source>
</evidence>
<evidence type="ECO:0000313" key="11">
    <source>
        <dbReference type="EMBL" id="QDZ25151.1"/>
    </source>
</evidence>
<dbReference type="InterPro" id="IPR039745">
    <property type="entry name" value="Vps54"/>
</dbReference>
<keyword evidence="7" id="KW-0175">Coiled coil</keyword>
<evidence type="ECO:0000259" key="9">
    <source>
        <dbReference type="Pfam" id="PF07928"/>
    </source>
</evidence>
<evidence type="ECO:0000256" key="6">
    <source>
        <dbReference type="ARBA" id="ARBA00023034"/>
    </source>
</evidence>
<feature type="region of interest" description="Disordered" evidence="8">
    <location>
        <begin position="366"/>
        <end position="388"/>
    </location>
</feature>
<dbReference type="PANTHER" id="PTHR12965">
    <property type="entry name" value="VACUOLAR PROTEIN SORTING 54"/>
    <property type="match status" value="1"/>
</dbReference>
<accession>A0A5B8MXS8</accession>
<evidence type="ECO:0000256" key="8">
    <source>
        <dbReference type="SAM" id="MobiDB-lite"/>
    </source>
</evidence>
<keyword evidence="4" id="KW-0813">Transport</keyword>
<feature type="region of interest" description="Disordered" evidence="8">
    <location>
        <begin position="437"/>
        <end position="472"/>
    </location>
</feature>
<dbReference type="GO" id="GO:0015031">
    <property type="term" value="P:protein transport"/>
    <property type="evidence" value="ECO:0007669"/>
    <property type="project" value="UniProtKB-KW"/>
</dbReference>
<evidence type="ECO:0000256" key="2">
    <source>
        <dbReference type="ARBA" id="ARBA00009150"/>
    </source>
</evidence>
<evidence type="ECO:0000259" key="10">
    <source>
        <dbReference type="Pfam" id="PF10475"/>
    </source>
</evidence>
<dbReference type="GO" id="GO:0042147">
    <property type="term" value="P:retrograde transport, endosome to Golgi"/>
    <property type="evidence" value="ECO:0007669"/>
    <property type="project" value="InterPro"/>
</dbReference>